<keyword evidence="2" id="KW-1185">Reference proteome</keyword>
<protein>
    <submittedName>
        <fullName evidence="1">Uncharacterized protein</fullName>
    </submittedName>
</protein>
<gene>
    <name evidence="1" type="ORF">CHS0354_037695</name>
</gene>
<evidence type="ECO:0000313" key="1">
    <source>
        <dbReference type="EMBL" id="KAK3601380.1"/>
    </source>
</evidence>
<dbReference type="AlphaFoldDB" id="A0AAE0W5V0"/>
<proteinExistence type="predicted"/>
<sequence length="222" mass="25562">MVQSVCGKKQYETWKEPCGMTINPVESGMDKDAVAIQMKEKMDHIVLNMREAKQILGNLKIHYIVDRIQNTEYVQVIERYPDSIFAYGVQDVIEENDKVLTSNATAIVLKDNDSITSAVMFTEQIRFNEDSSKFYGKLNKGLEYKSLSEKLANILCDFELILAMSGITSRTKIKCKTTVPELIKSSGNEEERIYIEYRVLFDINLYLIVMISKYQQLKSLIR</sequence>
<dbReference type="EMBL" id="JAEAOA010002205">
    <property type="protein sequence ID" value="KAK3601380.1"/>
    <property type="molecule type" value="Genomic_DNA"/>
</dbReference>
<reference evidence="1" key="2">
    <citation type="journal article" date="2021" name="Genome Biol. Evol.">
        <title>Developing a high-quality reference genome for a parasitic bivalve with doubly uniparental inheritance (Bivalvia: Unionida).</title>
        <authorList>
            <person name="Smith C.H."/>
        </authorList>
    </citation>
    <scope>NUCLEOTIDE SEQUENCE</scope>
    <source>
        <strain evidence="1">CHS0354</strain>
        <tissue evidence="1">Mantle</tissue>
    </source>
</reference>
<evidence type="ECO:0000313" key="2">
    <source>
        <dbReference type="Proteomes" id="UP001195483"/>
    </source>
</evidence>
<name>A0AAE0W5V0_9BIVA</name>
<comment type="caution">
    <text evidence="1">The sequence shown here is derived from an EMBL/GenBank/DDBJ whole genome shotgun (WGS) entry which is preliminary data.</text>
</comment>
<organism evidence="1 2">
    <name type="scientific">Potamilus streckersoni</name>
    <dbReference type="NCBI Taxonomy" id="2493646"/>
    <lineage>
        <taxon>Eukaryota</taxon>
        <taxon>Metazoa</taxon>
        <taxon>Spiralia</taxon>
        <taxon>Lophotrochozoa</taxon>
        <taxon>Mollusca</taxon>
        <taxon>Bivalvia</taxon>
        <taxon>Autobranchia</taxon>
        <taxon>Heteroconchia</taxon>
        <taxon>Palaeoheterodonta</taxon>
        <taxon>Unionida</taxon>
        <taxon>Unionoidea</taxon>
        <taxon>Unionidae</taxon>
        <taxon>Ambleminae</taxon>
        <taxon>Lampsilini</taxon>
        <taxon>Potamilus</taxon>
    </lineage>
</organism>
<reference evidence="1" key="1">
    <citation type="journal article" date="2021" name="Genome Biol. Evol.">
        <title>A High-Quality Reference Genome for a Parasitic Bivalve with Doubly Uniparental Inheritance (Bivalvia: Unionida).</title>
        <authorList>
            <person name="Smith C.H."/>
        </authorList>
    </citation>
    <scope>NUCLEOTIDE SEQUENCE</scope>
    <source>
        <strain evidence="1">CHS0354</strain>
    </source>
</reference>
<accession>A0AAE0W5V0</accession>
<dbReference type="Proteomes" id="UP001195483">
    <property type="component" value="Unassembled WGS sequence"/>
</dbReference>
<reference evidence="1" key="3">
    <citation type="submission" date="2023-05" db="EMBL/GenBank/DDBJ databases">
        <authorList>
            <person name="Smith C.H."/>
        </authorList>
    </citation>
    <scope>NUCLEOTIDE SEQUENCE</scope>
    <source>
        <strain evidence="1">CHS0354</strain>
        <tissue evidence="1">Mantle</tissue>
    </source>
</reference>